<organism evidence="2 3">
    <name type="scientific">Pterulicium gracile</name>
    <dbReference type="NCBI Taxonomy" id="1884261"/>
    <lineage>
        <taxon>Eukaryota</taxon>
        <taxon>Fungi</taxon>
        <taxon>Dikarya</taxon>
        <taxon>Basidiomycota</taxon>
        <taxon>Agaricomycotina</taxon>
        <taxon>Agaricomycetes</taxon>
        <taxon>Agaricomycetidae</taxon>
        <taxon>Agaricales</taxon>
        <taxon>Pleurotineae</taxon>
        <taxon>Pterulaceae</taxon>
        <taxon>Pterulicium</taxon>
    </lineage>
</organism>
<dbReference type="STRING" id="1884261.A0A5C3QGK1"/>
<dbReference type="Proteomes" id="UP000305067">
    <property type="component" value="Unassembled WGS sequence"/>
</dbReference>
<proteinExistence type="predicted"/>
<feature type="compositionally biased region" description="Basic residues" evidence="1">
    <location>
        <begin position="1"/>
        <end position="10"/>
    </location>
</feature>
<feature type="region of interest" description="Disordered" evidence="1">
    <location>
        <begin position="50"/>
        <end position="91"/>
    </location>
</feature>
<feature type="compositionally biased region" description="Low complexity" evidence="1">
    <location>
        <begin position="137"/>
        <end position="165"/>
    </location>
</feature>
<evidence type="ECO:0000256" key="1">
    <source>
        <dbReference type="SAM" id="MobiDB-lite"/>
    </source>
</evidence>
<feature type="compositionally biased region" description="Basic and acidic residues" evidence="1">
    <location>
        <begin position="50"/>
        <end position="71"/>
    </location>
</feature>
<evidence type="ECO:0000313" key="2">
    <source>
        <dbReference type="EMBL" id="TFL01195.1"/>
    </source>
</evidence>
<reference evidence="2 3" key="1">
    <citation type="journal article" date="2019" name="Nat. Ecol. Evol.">
        <title>Megaphylogeny resolves global patterns of mushroom evolution.</title>
        <authorList>
            <person name="Varga T."/>
            <person name="Krizsan K."/>
            <person name="Foldi C."/>
            <person name="Dima B."/>
            <person name="Sanchez-Garcia M."/>
            <person name="Sanchez-Ramirez S."/>
            <person name="Szollosi G.J."/>
            <person name="Szarkandi J.G."/>
            <person name="Papp V."/>
            <person name="Albert L."/>
            <person name="Andreopoulos W."/>
            <person name="Angelini C."/>
            <person name="Antonin V."/>
            <person name="Barry K.W."/>
            <person name="Bougher N.L."/>
            <person name="Buchanan P."/>
            <person name="Buyck B."/>
            <person name="Bense V."/>
            <person name="Catcheside P."/>
            <person name="Chovatia M."/>
            <person name="Cooper J."/>
            <person name="Damon W."/>
            <person name="Desjardin D."/>
            <person name="Finy P."/>
            <person name="Geml J."/>
            <person name="Haridas S."/>
            <person name="Hughes K."/>
            <person name="Justo A."/>
            <person name="Karasinski D."/>
            <person name="Kautmanova I."/>
            <person name="Kiss B."/>
            <person name="Kocsube S."/>
            <person name="Kotiranta H."/>
            <person name="LaButti K.M."/>
            <person name="Lechner B.E."/>
            <person name="Liimatainen K."/>
            <person name="Lipzen A."/>
            <person name="Lukacs Z."/>
            <person name="Mihaltcheva S."/>
            <person name="Morgado L.N."/>
            <person name="Niskanen T."/>
            <person name="Noordeloos M.E."/>
            <person name="Ohm R.A."/>
            <person name="Ortiz-Santana B."/>
            <person name="Ovrebo C."/>
            <person name="Racz N."/>
            <person name="Riley R."/>
            <person name="Savchenko A."/>
            <person name="Shiryaev A."/>
            <person name="Soop K."/>
            <person name="Spirin V."/>
            <person name="Szebenyi C."/>
            <person name="Tomsovsky M."/>
            <person name="Tulloss R.E."/>
            <person name="Uehling J."/>
            <person name="Grigoriev I.V."/>
            <person name="Vagvolgyi C."/>
            <person name="Papp T."/>
            <person name="Martin F.M."/>
            <person name="Miettinen O."/>
            <person name="Hibbett D.S."/>
            <person name="Nagy L.G."/>
        </authorList>
    </citation>
    <scope>NUCLEOTIDE SEQUENCE [LARGE SCALE GENOMIC DNA]</scope>
    <source>
        <strain evidence="2 3">CBS 309.79</strain>
    </source>
</reference>
<feature type="region of interest" description="Disordered" evidence="1">
    <location>
        <begin position="122"/>
        <end position="199"/>
    </location>
</feature>
<keyword evidence="3" id="KW-1185">Reference proteome</keyword>
<evidence type="ECO:0000313" key="3">
    <source>
        <dbReference type="Proteomes" id="UP000305067"/>
    </source>
</evidence>
<dbReference type="OrthoDB" id="5876637at2759"/>
<dbReference type="AlphaFoldDB" id="A0A5C3QGK1"/>
<dbReference type="EMBL" id="ML178825">
    <property type="protein sequence ID" value="TFL01195.1"/>
    <property type="molecule type" value="Genomic_DNA"/>
</dbReference>
<protein>
    <submittedName>
        <fullName evidence="2">Uncharacterized protein</fullName>
    </submittedName>
</protein>
<feature type="region of interest" description="Disordered" evidence="1">
    <location>
        <begin position="1"/>
        <end position="34"/>
    </location>
</feature>
<name>A0A5C3QGK1_9AGAR</name>
<sequence>MPHKKAKRSTRLQNSKEKGTDNAPSGADAIQNEAIPKSFARVLNGEKIRGDFHLKQEKRKLEEGEDGDRPGKKQKKTGTTLKKGGEKAVDAKKELKILPGESLAHFNKRVESDLRPLMRDAAKSSFATSRKADKDASSTSKSNASKAPTKSKSKPAASDSDSDSPSHPPVDKHAHRPKEFQTVQSSAPRRLNDIAQAPPEFKKVPIRGVKVGGATKSDGVLSLAQKQMMEEERENVVRRYRELKARQKAAA</sequence>
<dbReference type="PANTHER" id="PTHR40644">
    <property type="entry name" value="UPF0653 PROTEIN C607.02C"/>
    <property type="match status" value="1"/>
</dbReference>
<gene>
    <name evidence="2" type="ORF">BDV98DRAFT_72717</name>
</gene>
<accession>A0A5C3QGK1</accession>
<dbReference type="PANTHER" id="PTHR40644:SF1">
    <property type="entry name" value="UPF0653 PROTEIN C607.02C"/>
    <property type="match status" value="1"/>
</dbReference>